<feature type="compositionally biased region" description="Basic and acidic residues" evidence="1">
    <location>
        <begin position="575"/>
        <end position="585"/>
    </location>
</feature>
<evidence type="ECO:0000256" key="1">
    <source>
        <dbReference type="SAM" id="MobiDB-lite"/>
    </source>
</evidence>
<protein>
    <submittedName>
        <fullName evidence="2">Uncharacterized protein</fullName>
    </submittedName>
</protein>
<feature type="compositionally biased region" description="Basic residues" evidence="1">
    <location>
        <begin position="678"/>
        <end position="691"/>
    </location>
</feature>
<dbReference type="EMBL" id="GU943102">
    <property type="protein sequence ID" value="ADD95829.1"/>
    <property type="molecule type" value="Genomic_DNA"/>
</dbReference>
<organism evidence="2">
    <name type="scientific">uncultured organism MedDCM-OCT-S09-C171</name>
    <dbReference type="NCBI Taxonomy" id="743644"/>
    <lineage>
        <taxon>unclassified sequences</taxon>
        <taxon>environmental samples</taxon>
    </lineage>
</organism>
<evidence type="ECO:0000313" key="2">
    <source>
        <dbReference type="EMBL" id="ADD95829.1"/>
    </source>
</evidence>
<dbReference type="AlphaFoldDB" id="D6PJC8"/>
<feature type="compositionally biased region" description="Basic and acidic residues" evidence="1">
    <location>
        <begin position="354"/>
        <end position="364"/>
    </location>
</feature>
<feature type="compositionally biased region" description="Low complexity" evidence="1">
    <location>
        <begin position="661"/>
        <end position="674"/>
    </location>
</feature>
<feature type="compositionally biased region" description="Low complexity" evidence="1">
    <location>
        <begin position="228"/>
        <end position="237"/>
    </location>
</feature>
<feature type="compositionally biased region" description="Basic and acidic residues" evidence="1">
    <location>
        <begin position="638"/>
        <end position="652"/>
    </location>
</feature>
<feature type="compositionally biased region" description="Basic and acidic residues" evidence="1">
    <location>
        <begin position="445"/>
        <end position="455"/>
    </location>
</feature>
<reference evidence="2" key="1">
    <citation type="journal article" date="2010" name="ISME J.">
        <title>Metagenome of the Mediterranean deep chlorophyll maximum studied by direct and fosmid library 454 pyrosequencing.</title>
        <authorList>
            <person name="Ghai R."/>
            <person name="Martin-Cuadrado A.B."/>
            <person name="Molto A.G."/>
            <person name="Heredia I.G."/>
            <person name="Cabrera R."/>
            <person name="Martin J."/>
            <person name="Verdu M."/>
            <person name="Deschamps P."/>
            <person name="Moreira D."/>
            <person name="Lopez-Garcia P."/>
            <person name="Mira A."/>
            <person name="Rodriguez-Valera F."/>
        </authorList>
    </citation>
    <scope>NUCLEOTIDE SEQUENCE</scope>
</reference>
<feature type="compositionally biased region" description="Basic and acidic residues" evidence="1">
    <location>
        <begin position="549"/>
        <end position="558"/>
    </location>
</feature>
<feature type="compositionally biased region" description="Basic and acidic residues" evidence="1">
    <location>
        <begin position="265"/>
        <end position="299"/>
    </location>
</feature>
<accession>D6PJC8</accession>
<feature type="compositionally biased region" description="Polar residues" evidence="1">
    <location>
        <begin position="382"/>
        <end position="412"/>
    </location>
</feature>
<feature type="region of interest" description="Disordered" evidence="1">
    <location>
        <begin position="344"/>
        <end position="703"/>
    </location>
</feature>
<sequence length="703" mass="74769">MKREFTVFSRQEAVEAGAPRTEFEGESKSSKEDALSNASSKEESKRECKDESKSQGDDGMSSVLEEKKESVVESVVEEGSEKSQGALNLDEAGSQHESAHSHSNQALMRQKSKSSIEEGKAPSLDDEEASEHSKKSWVRSEGLSKVGRQASKTSSEVSEKSEKLSVKSAKFSVKSDKVSAKSDKVSAKSDKVSAKSDKVSEKLSKKEGVEDSRSEESVSDKASDRSSSKQSSMQASKHSSKHSSAKQLERAPTDVAAKLLSDVPSDAHSDNHSDEKSEANSELKSDGKSDVKSEAKSDAKSIASLASKTASKTEASKTFVEATTCVSEKANIFEKKPAKVGKLIGLFGGQPGQEEVKSSRRSDASDTTPPTMPSNVPPVKKLQNNPWMRTMLNKNAPGSENKSQLEKTSPANDEQPKDQPEANPFKIAALRNRFANAATAGLNKPEPRAQPEVRDAANGSASAGTIAGRSGFGMGGQSTGMSTGSRLAELRQKFNKMPVSQSKLGSKPGVPEKTAFTTQPPPHLVEEATVDLDSEKSLETKSSARTKNITKDATETTEKAPAQTATPKATGAAAKVEKIEEETTKQEAGSAVEPEDNKAQKSILVSPDVPADHTQVSQDVGLVDADDIAVPPKKLKKERADKKKSGDKKGASYDESVSENSSAGSKKATKAGKSSKAEKKKSKSDKRKVHSRSAAGMPGTPGR</sequence>
<feature type="compositionally biased region" description="Low complexity" evidence="1">
    <location>
        <begin position="559"/>
        <end position="574"/>
    </location>
</feature>
<feature type="region of interest" description="Disordered" evidence="1">
    <location>
        <begin position="1"/>
        <end position="318"/>
    </location>
</feature>
<proteinExistence type="predicted"/>
<name>D6PJC8_9ZZZZ</name>
<feature type="compositionally biased region" description="Polar residues" evidence="1">
    <location>
        <begin position="304"/>
        <end position="313"/>
    </location>
</feature>
<feature type="compositionally biased region" description="Basic and acidic residues" evidence="1">
    <location>
        <begin position="21"/>
        <end position="56"/>
    </location>
</feature>
<feature type="compositionally biased region" description="Basic and acidic residues" evidence="1">
    <location>
        <begin position="173"/>
        <end position="227"/>
    </location>
</feature>